<dbReference type="Proteomes" id="UP000035067">
    <property type="component" value="Unassembled WGS sequence"/>
</dbReference>
<organism evidence="1 2">
    <name type="scientific">Candidatus Synechococcus spongiarum SP3</name>
    <dbReference type="NCBI Taxonomy" id="1604020"/>
    <lineage>
        <taxon>Bacteria</taxon>
        <taxon>Bacillati</taxon>
        <taxon>Cyanobacteriota</taxon>
        <taxon>Cyanophyceae</taxon>
        <taxon>Synechococcales</taxon>
        <taxon>Synechococcaceae</taxon>
        <taxon>Synechococcus</taxon>
    </lineage>
</organism>
<comment type="caution">
    <text evidence="1">The sequence shown here is derived from an EMBL/GenBank/DDBJ whole genome shotgun (WGS) entry which is preliminary data.</text>
</comment>
<dbReference type="Pfam" id="PF13289">
    <property type="entry name" value="SIR2_2"/>
    <property type="match status" value="1"/>
</dbReference>
<dbReference type="AlphaFoldDB" id="A0A0G2HNU5"/>
<name>A0A0G2HNU5_9SYNE</name>
<accession>A0A0G2HNU5</accession>
<evidence type="ECO:0000313" key="2">
    <source>
        <dbReference type="Proteomes" id="UP000035067"/>
    </source>
</evidence>
<gene>
    <name evidence="1" type="ORF">TE42_00600</name>
</gene>
<sequence length="275" mass="31852">MVLTHRDFGRAYLTEGDGWARRFLVSFFANHTVLFVGYSHSDTIMNYLTPSLPTDGREKRFALVGSKSNDLDRWHRMGIEPVVFPQEKENDFTGLDTGVKGLADFRRRGILGWRQEIARIASGQPPTVDDEDSHTIDHALARVKLTEFFVNAAKSPEWISWLDDQKHLKHLFTEGELEKQDKILSEWLANQLVRNNSDSLFSIISKYNGRLNQCFWKALLRKLSHLGENSLNPQILSRWVHILMNCIPMNPDEDSRSIPVPGDYEGYYRVWQILY</sequence>
<evidence type="ECO:0000313" key="1">
    <source>
        <dbReference type="EMBL" id="KKZ13326.1"/>
    </source>
</evidence>
<protein>
    <submittedName>
        <fullName evidence="1">Uncharacterized protein</fullName>
    </submittedName>
</protein>
<proteinExistence type="predicted"/>
<dbReference type="PATRIC" id="fig|1604020.3.peg.436"/>
<reference evidence="1 2" key="1">
    <citation type="submission" date="2015-01" db="EMBL/GenBank/DDBJ databases">
        <title>Lifestyle Evolution in Cyanobacterial Symbionts of Sponges.</title>
        <authorList>
            <person name="Burgsdorf I."/>
            <person name="Slaby B.M."/>
            <person name="Handley K.M."/>
            <person name="Haber M."/>
            <person name="Blom J."/>
            <person name="Marshall C.W."/>
            <person name="Gilbert J.A."/>
            <person name="Hentschel U."/>
            <person name="Steindler L."/>
        </authorList>
    </citation>
    <scope>NUCLEOTIDE SEQUENCE [LARGE SCALE GENOMIC DNA]</scope>
    <source>
        <strain evidence="1">SP3</strain>
    </source>
</reference>
<dbReference type="EMBL" id="JXQG01000002">
    <property type="protein sequence ID" value="KKZ13326.1"/>
    <property type="molecule type" value="Genomic_DNA"/>
</dbReference>